<dbReference type="Pfam" id="PF04366">
    <property type="entry name" value="Ysc84"/>
    <property type="match status" value="1"/>
</dbReference>
<reference evidence="3 4" key="1">
    <citation type="submission" date="2022-04" db="EMBL/GenBank/DDBJ databases">
        <title>Proposal of a three novel species of Scandinavium, Scandinavium hiltneri, Scandinavium manionii, Scandinavium tedordense.</title>
        <authorList>
            <person name="Maddock D.W."/>
            <person name="Brady C.L."/>
            <person name="Denman S."/>
            <person name="Arnold D."/>
        </authorList>
    </citation>
    <scope>NUCLEOTIDE SEQUENCE [LARGE SCALE GENOMIC DNA]</scope>
    <source>
        <strain evidence="3 4">H11S7</strain>
    </source>
</reference>
<protein>
    <submittedName>
        <fullName evidence="3">YSC84-related protein</fullName>
    </submittedName>
</protein>
<dbReference type="EMBL" id="JALIGE010000076">
    <property type="protein sequence ID" value="MCS2163649.1"/>
    <property type="molecule type" value="Genomic_DNA"/>
</dbReference>
<evidence type="ECO:0000313" key="4">
    <source>
        <dbReference type="Proteomes" id="UP001205357"/>
    </source>
</evidence>
<dbReference type="RefSeq" id="WP_258990180.1">
    <property type="nucleotide sequence ID" value="NZ_JALIGE010000076.1"/>
</dbReference>
<keyword evidence="4" id="KW-1185">Reference proteome</keyword>
<proteinExistence type="predicted"/>
<accession>A0ABT2E6Y8</accession>
<dbReference type="PROSITE" id="PS51257">
    <property type="entry name" value="PROKAR_LIPOPROTEIN"/>
    <property type="match status" value="1"/>
</dbReference>
<feature type="signal peptide" evidence="1">
    <location>
        <begin position="1"/>
        <end position="19"/>
    </location>
</feature>
<sequence>MKYSSFFLIAALALAGCSAKGDTASEKRAAIQSMRTETLNKLYSLHPEARSDVQHSEGYAVFSSNNSKIFLFGFGGGFGIVKDRHSGKDTYMKMAQGGAGLGLGLKQQDTVMVFHDRAVLNKFITNGYVVGADANAAATYDNQGIGAIGASAKGVAPDSAALPSKVNVYEITEKGLSAQAMLNGYKYWPDDELNK</sequence>
<dbReference type="Proteomes" id="UP001205357">
    <property type="component" value="Unassembled WGS sequence"/>
</dbReference>
<gene>
    <name evidence="3" type="ORF">MUU47_21485</name>
</gene>
<comment type="caution">
    <text evidence="3">The sequence shown here is derived from an EMBL/GenBank/DDBJ whole genome shotgun (WGS) entry which is preliminary data.</text>
</comment>
<dbReference type="InterPro" id="IPR007461">
    <property type="entry name" value="Ysc84_actin-binding"/>
</dbReference>
<evidence type="ECO:0000259" key="2">
    <source>
        <dbReference type="Pfam" id="PF04366"/>
    </source>
</evidence>
<evidence type="ECO:0000256" key="1">
    <source>
        <dbReference type="SAM" id="SignalP"/>
    </source>
</evidence>
<organism evidence="3 4">
    <name type="scientific">Scandinavium hiltneri</name>
    <dbReference type="NCBI Taxonomy" id="2926519"/>
    <lineage>
        <taxon>Bacteria</taxon>
        <taxon>Pseudomonadati</taxon>
        <taxon>Pseudomonadota</taxon>
        <taxon>Gammaproteobacteria</taxon>
        <taxon>Enterobacterales</taxon>
        <taxon>Enterobacteriaceae</taxon>
        <taxon>Scandinavium</taxon>
    </lineage>
</organism>
<name>A0ABT2E6Y8_9ENTR</name>
<feature type="chain" id="PRO_5045759877" evidence="1">
    <location>
        <begin position="20"/>
        <end position="195"/>
    </location>
</feature>
<evidence type="ECO:0000313" key="3">
    <source>
        <dbReference type="EMBL" id="MCS2163649.1"/>
    </source>
</evidence>
<keyword evidence="1" id="KW-0732">Signal</keyword>
<feature type="domain" description="Ysc84 actin-binding" evidence="2">
    <location>
        <begin position="96"/>
        <end position="195"/>
    </location>
</feature>